<evidence type="ECO:0000259" key="1">
    <source>
        <dbReference type="Pfam" id="PF09722"/>
    </source>
</evidence>
<proteinExistence type="predicted"/>
<feature type="domain" description="Antitoxin Xre-like helix-turn-helix" evidence="2">
    <location>
        <begin position="18"/>
        <end position="80"/>
    </location>
</feature>
<sequence>MTSDEASEMPDGLLTDLDPDRRAVLTKMVIQLFDHWSLGTSSQSALLGLSLNSPTTIVDYRSGAALSDDRDLMERVGNLLGIHSSLRLLFPHNRALVYRWPTAPNLAFDNRSPVEIMVKRGLPGIGAVRGYLDVISRK</sequence>
<dbReference type="Pfam" id="PF09722">
    <property type="entry name" value="Xre_MbcA_ParS_C"/>
    <property type="match status" value="1"/>
</dbReference>
<evidence type="ECO:0000259" key="2">
    <source>
        <dbReference type="Pfam" id="PF20432"/>
    </source>
</evidence>
<dbReference type="EMBL" id="MT143777">
    <property type="protein sequence ID" value="QJB02361.1"/>
    <property type="molecule type" value="Genomic_DNA"/>
</dbReference>
<reference evidence="3" key="1">
    <citation type="submission" date="2020-03" db="EMBL/GenBank/DDBJ databases">
        <title>The deep terrestrial virosphere.</title>
        <authorList>
            <person name="Holmfeldt K."/>
            <person name="Nilsson E."/>
            <person name="Simone D."/>
            <person name="Lopez-Fernandez M."/>
            <person name="Wu X."/>
            <person name="de Brujin I."/>
            <person name="Lundin D."/>
            <person name="Andersson A."/>
            <person name="Bertilsson S."/>
            <person name="Dopson M."/>
        </authorList>
    </citation>
    <scope>NUCLEOTIDE SEQUENCE</scope>
    <source>
        <strain evidence="3">MM171B01351</strain>
    </source>
</reference>
<dbReference type="AlphaFoldDB" id="A0A6M3M3E5"/>
<dbReference type="GO" id="GO:0003677">
    <property type="term" value="F:DNA binding"/>
    <property type="evidence" value="ECO:0007669"/>
    <property type="project" value="InterPro"/>
</dbReference>
<dbReference type="InterPro" id="IPR024467">
    <property type="entry name" value="Xre/MbcA/ParS-like_toxin-bd"/>
</dbReference>
<evidence type="ECO:0000313" key="3">
    <source>
        <dbReference type="EMBL" id="QJB02361.1"/>
    </source>
</evidence>
<accession>A0A6M3M3E5</accession>
<dbReference type="InterPro" id="IPR046847">
    <property type="entry name" value="Xre-like_HTH"/>
</dbReference>
<protein>
    <submittedName>
        <fullName evidence="3">Uncharacterized protein</fullName>
    </submittedName>
</protein>
<organism evidence="3">
    <name type="scientific">viral metagenome</name>
    <dbReference type="NCBI Taxonomy" id="1070528"/>
    <lineage>
        <taxon>unclassified sequences</taxon>
        <taxon>metagenomes</taxon>
        <taxon>organismal metagenomes</taxon>
    </lineage>
</organism>
<dbReference type="Pfam" id="PF20432">
    <property type="entry name" value="Xre-like-HTH"/>
    <property type="match status" value="1"/>
</dbReference>
<name>A0A6M3M3E5_9ZZZZ</name>
<gene>
    <name evidence="3" type="ORF">MM171B01351_0012</name>
</gene>
<feature type="domain" description="Antitoxin Xre/MbcA/ParS-like toxin-binding" evidence="1">
    <location>
        <begin position="85"/>
        <end position="133"/>
    </location>
</feature>